<dbReference type="STRING" id="438753.AZC_0628"/>
<evidence type="ECO:0000256" key="11">
    <source>
        <dbReference type="ARBA" id="ARBA00023136"/>
    </source>
</evidence>
<keyword evidence="12" id="KW-0975">Bacterial flagellum</keyword>
<keyword evidence="11 15" id="KW-0472">Membrane</keyword>
<feature type="transmembrane region" description="Helical" evidence="15">
    <location>
        <begin position="63"/>
        <end position="96"/>
    </location>
</feature>
<evidence type="ECO:0000256" key="4">
    <source>
        <dbReference type="ARBA" id="ARBA00021714"/>
    </source>
</evidence>
<comment type="subcellular location">
    <subcellularLocation>
        <location evidence="1">Bacterial flagellum basal body</location>
    </subcellularLocation>
    <subcellularLocation>
        <location evidence="2">Cell membrane</location>
        <topology evidence="2">Multi-pass membrane protein</topology>
    </subcellularLocation>
</comment>
<evidence type="ECO:0000256" key="13">
    <source>
        <dbReference type="ARBA" id="ARBA00023225"/>
    </source>
</evidence>
<dbReference type="InterPro" id="IPR005837">
    <property type="entry name" value="FliP"/>
</dbReference>
<evidence type="ECO:0000256" key="12">
    <source>
        <dbReference type="ARBA" id="ARBA00023143"/>
    </source>
</evidence>
<dbReference type="RefSeq" id="WP_012169159.1">
    <property type="nucleotide sequence ID" value="NC_009937.1"/>
</dbReference>
<evidence type="ECO:0000256" key="10">
    <source>
        <dbReference type="ARBA" id="ARBA00022989"/>
    </source>
</evidence>
<keyword evidence="9" id="KW-0653">Protein transport</keyword>
<dbReference type="HOGENOM" id="CLU_042028_0_0_5"/>
<evidence type="ECO:0000256" key="1">
    <source>
        <dbReference type="ARBA" id="ARBA00004117"/>
    </source>
</evidence>
<feature type="chain" id="PRO_5002721244" description="Flagellar biosynthetic protein FliP" evidence="16">
    <location>
        <begin position="36"/>
        <end position="292"/>
    </location>
</feature>
<evidence type="ECO:0000256" key="7">
    <source>
        <dbReference type="ARBA" id="ARBA00022692"/>
    </source>
</evidence>
<dbReference type="PRINTS" id="PR00951">
    <property type="entry name" value="FLGBIOSNFLIP"/>
</dbReference>
<accession>A8IPJ1</accession>
<keyword evidence="5" id="KW-0813">Transport</keyword>
<dbReference type="EMBL" id="AP009384">
    <property type="protein sequence ID" value="BAF86626.1"/>
    <property type="molecule type" value="Genomic_DNA"/>
</dbReference>
<keyword evidence="17" id="KW-0969">Cilium</keyword>
<keyword evidence="6" id="KW-1003">Cell membrane</keyword>
<reference evidence="17 18" key="4">
    <citation type="journal article" date="2009" name="Appl. Environ. Microbiol.">
        <title>Comparative genome-wide transcriptional profiling of Azorhizobium caulinodans ORS571 grown under free-living and symbiotic conditions.</title>
        <authorList>
            <person name="Tsukada S."/>
            <person name="Aono T."/>
            <person name="Akiba N."/>
            <person name="Lee KB."/>
            <person name="Liu CT."/>
            <person name="Toyazaki H."/>
            <person name="Oyaizu H."/>
        </authorList>
    </citation>
    <scope>NUCLEOTIDE SEQUENCE [LARGE SCALE GENOMIC DNA]</scope>
    <source>
        <strain evidence="18">ATCC 43989 / DSM 5975 / JCM 20966 / LMG 6465 / NBRC 14845 / NCIMB 13405 / ORS 571</strain>
    </source>
</reference>
<proteinExistence type="inferred from homology"/>
<feature type="compositionally biased region" description="Polar residues" evidence="14">
    <location>
        <begin position="190"/>
        <end position="208"/>
    </location>
</feature>
<dbReference type="InterPro" id="IPR005838">
    <property type="entry name" value="T3SS_IM_P"/>
</dbReference>
<evidence type="ECO:0000256" key="14">
    <source>
        <dbReference type="SAM" id="MobiDB-lite"/>
    </source>
</evidence>
<feature type="signal peptide" evidence="16">
    <location>
        <begin position="1"/>
        <end position="35"/>
    </location>
</feature>
<keyword evidence="17" id="KW-0282">Flagellum</keyword>
<feature type="transmembrane region" description="Helical" evidence="15">
    <location>
        <begin position="233"/>
        <end position="253"/>
    </location>
</feature>
<evidence type="ECO:0000256" key="3">
    <source>
        <dbReference type="ARBA" id="ARBA00006257"/>
    </source>
</evidence>
<evidence type="ECO:0000256" key="5">
    <source>
        <dbReference type="ARBA" id="ARBA00022448"/>
    </source>
</evidence>
<evidence type="ECO:0000256" key="15">
    <source>
        <dbReference type="SAM" id="Phobius"/>
    </source>
</evidence>
<evidence type="ECO:0000256" key="6">
    <source>
        <dbReference type="ARBA" id="ARBA00022475"/>
    </source>
</evidence>
<protein>
    <recommendedName>
        <fullName evidence="4">Flagellar biosynthetic protein FliP</fullName>
    </recommendedName>
</protein>
<keyword evidence="17" id="KW-0966">Cell projection</keyword>
<evidence type="ECO:0000256" key="8">
    <source>
        <dbReference type="ARBA" id="ARBA00022795"/>
    </source>
</evidence>
<organism evidence="17 18">
    <name type="scientific">Azorhizobium caulinodans (strain ATCC 43989 / DSM 5975 / JCM 20966 / LMG 6465 / NBRC 14845 / NCIMB 13405 / ORS 571)</name>
    <dbReference type="NCBI Taxonomy" id="438753"/>
    <lineage>
        <taxon>Bacteria</taxon>
        <taxon>Pseudomonadati</taxon>
        <taxon>Pseudomonadota</taxon>
        <taxon>Alphaproteobacteria</taxon>
        <taxon>Hyphomicrobiales</taxon>
        <taxon>Xanthobacteraceae</taxon>
        <taxon>Azorhizobium</taxon>
    </lineage>
</organism>
<reference evidence="17 18" key="1">
    <citation type="journal article" date="2007" name="Appl. Environ. Microbiol.">
        <title>Rhizobial factors required for stem nodule maturation and maintenance in Sesbania rostrata-Azorhizobium caulinodans ORS571 symbiosis.</title>
        <authorList>
            <person name="Suzuki S."/>
            <person name="Aono T."/>
            <person name="Lee KB."/>
            <person name="Suzuki T."/>
            <person name="Liu CT."/>
            <person name="Miwa H."/>
            <person name="Wakao S."/>
            <person name="Iki T."/>
            <person name="Oyaizu H."/>
        </authorList>
    </citation>
    <scope>NUCLEOTIDE SEQUENCE [LARGE SCALE GENOMIC DNA]</scope>
    <source>
        <strain evidence="18">ATCC 43989 / DSM 5975 / JCM 20966 / LMG 6465 / NBRC 14845 / NCIMB 13405 / ORS 571</strain>
    </source>
</reference>
<gene>
    <name evidence="17" type="primary">fliP</name>
    <name evidence="17" type="ordered locus">AZC_0628</name>
</gene>
<dbReference type="GO" id="GO:0044781">
    <property type="term" value="P:bacterial-type flagellum organization"/>
    <property type="evidence" value="ECO:0007669"/>
    <property type="project" value="UniProtKB-KW"/>
</dbReference>
<reference evidence="17 18" key="5">
    <citation type="journal article" date="2010" name="Appl. Environ. Microbiol.">
        <title>phrR-like gene praR of Azorhizobium caulinodans ORS571 is essential for symbiosis with Sesbania rostrata and is involved in expression of reb genes.</title>
        <authorList>
            <person name="Akiba N."/>
            <person name="Aono T."/>
            <person name="Toyazaki H."/>
            <person name="Sato S."/>
            <person name="Oyaizu H."/>
        </authorList>
    </citation>
    <scope>NUCLEOTIDE SEQUENCE [LARGE SCALE GENOMIC DNA]</scope>
    <source>
        <strain evidence="18">ATCC 43989 / DSM 5975 / JCM 20966 / LMG 6465 / NBRC 14845 / NCIMB 13405 / ORS 571</strain>
    </source>
</reference>
<dbReference type="Proteomes" id="UP000000270">
    <property type="component" value="Chromosome"/>
</dbReference>
<sequence length="292" mass="32154">MSRPAPKGHRNVWSLIRPCLLALLGLLFSAGLAYAQNRVQGDTQIPSLDSLLGDNGGAVSGRIIQMVMVLTVLSIAPGLLIMVTSFTRFVIALSFLRSGLGLSSTPANLVLISLSLFMTFYVMGPTFDKAWTEGVRPLTERKITEEEAFTKISEPFREFMLSQVRPKDLRLFADIAAATGRPSKNDPETAAQNNSAPATSPNRDQNAQPERQIELRILIPAFMISELRRGFEIGFLIILPFLIIDMIVATLVMSMGMMMMSPAALALPFKILFFVLIDGWNILVSGLVRSFF</sequence>
<dbReference type="KEGG" id="azc:AZC_0628"/>
<name>A8IPJ1_AZOC5</name>
<keyword evidence="16" id="KW-0732">Signal</keyword>
<dbReference type="PROSITE" id="PS01060">
    <property type="entry name" value="FLIP_1"/>
    <property type="match status" value="1"/>
</dbReference>
<feature type="transmembrane region" description="Helical" evidence="15">
    <location>
        <begin position="108"/>
        <end position="127"/>
    </location>
</feature>
<dbReference type="PANTHER" id="PTHR30587">
    <property type="entry name" value="FLAGELLAR BIOSYNTHETIC PROTEIN FLIP"/>
    <property type="match status" value="1"/>
</dbReference>
<evidence type="ECO:0000313" key="17">
    <source>
        <dbReference type="EMBL" id="BAF86626.1"/>
    </source>
</evidence>
<keyword evidence="13" id="KW-1006">Bacterial flagellum protein export</keyword>
<keyword evidence="10 15" id="KW-1133">Transmembrane helix</keyword>
<dbReference type="GO" id="GO:0009425">
    <property type="term" value="C:bacterial-type flagellum basal body"/>
    <property type="evidence" value="ECO:0007669"/>
    <property type="project" value="UniProtKB-SubCell"/>
</dbReference>
<dbReference type="Pfam" id="PF00813">
    <property type="entry name" value="FliP"/>
    <property type="match status" value="1"/>
</dbReference>
<evidence type="ECO:0000256" key="2">
    <source>
        <dbReference type="ARBA" id="ARBA00004651"/>
    </source>
</evidence>
<dbReference type="PANTHER" id="PTHR30587:SF0">
    <property type="entry name" value="FLAGELLAR BIOSYNTHETIC PROTEIN FLIP"/>
    <property type="match status" value="1"/>
</dbReference>
<reference evidence="18" key="2">
    <citation type="submission" date="2007-04" db="EMBL/GenBank/DDBJ databases">
        <title>Complete genome sequence of the nitrogen-fixing bacterium Azorhizobium caulinodans ORS571.</title>
        <authorList>
            <person name="Lee K.B."/>
            <person name="Backer P.D."/>
            <person name="Aono T."/>
            <person name="Liu C.T."/>
            <person name="Suzuki S."/>
            <person name="Suzuki T."/>
            <person name="Kaneko T."/>
            <person name="Yamada M."/>
            <person name="Tabata S."/>
            <person name="Kupfer D.M."/>
            <person name="Najar F.Z."/>
            <person name="Wiley G.B."/>
            <person name="Roe B."/>
            <person name="Binnewies T."/>
            <person name="Ussery D."/>
            <person name="Vereecke D."/>
            <person name="Gevers D."/>
            <person name="Holsters M."/>
            <person name="Oyaizu H."/>
        </authorList>
    </citation>
    <scope>NUCLEOTIDE SEQUENCE [LARGE SCALE GENOMIC DNA]</scope>
    <source>
        <strain evidence="18">ATCC 43989 / DSM 5975 / JCM 20966 / LMG 6465 / NBRC 14845 / NCIMB 13405 / ORS 571</strain>
    </source>
</reference>
<dbReference type="PRINTS" id="PR01302">
    <property type="entry name" value="TYPE3IMPPROT"/>
</dbReference>
<feature type="region of interest" description="Disordered" evidence="14">
    <location>
        <begin position="179"/>
        <end position="208"/>
    </location>
</feature>
<keyword evidence="18" id="KW-1185">Reference proteome</keyword>
<reference evidence="17 18" key="6">
    <citation type="journal article" date="2011" name="Appl. Environ. Microbiol.">
        <title>Involvement of the azorhizobial chromosome partition gene (parA) in the onset of bacteroid differentiation during Sesbania rostrata stem nodule development.</title>
        <authorList>
            <person name="Liu CT."/>
            <person name="Lee KB."/>
            <person name="Wang YS."/>
            <person name="Peng MH."/>
            <person name="Lee KT."/>
            <person name="Suzuki S."/>
            <person name="Suzuki T."/>
            <person name="Oyaizu H."/>
        </authorList>
    </citation>
    <scope>NUCLEOTIDE SEQUENCE [LARGE SCALE GENOMIC DNA]</scope>
    <source>
        <strain evidence="18">ATCC 43989 / DSM 5975 / JCM 20966 / LMG 6465 / NBRC 14845 / NCIMB 13405 / ORS 571</strain>
    </source>
</reference>
<dbReference type="GO" id="GO:0009306">
    <property type="term" value="P:protein secretion"/>
    <property type="evidence" value="ECO:0007669"/>
    <property type="project" value="InterPro"/>
</dbReference>
<dbReference type="PROSITE" id="PS01061">
    <property type="entry name" value="FLIP_2"/>
    <property type="match status" value="1"/>
</dbReference>
<evidence type="ECO:0000256" key="16">
    <source>
        <dbReference type="SAM" id="SignalP"/>
    </source>
</evidence>
<evidence type="ECO:0000256" key="9">
    <source>
        <dbReference type="ARBA" id="ARBA00022927"/>
    </source>
</evidence>
<comment type="similarity">
    <text evidence="3">Belongs to the FliP/MopC/SpaP family.</text>
</comment>
<keyword evidence="7 15" id="KW-0812">Transmembrane</keyword>
<dbReference type="GO" id="GO:0005886">
    <property type="term" value="C:plasma membrane"/>
    <property type="evidence" value="ECO:0007669"/>
    <property type="project" value="UniProtKB-SubCell"/>
</dbReference>
<keyword evidence="8" id="KW-1005">Bacterial flagellum biogenesis</keyword>
<reference evidence="17 18" key="3">
    <citation type="journal article" date="2008" name="BMC Genomics">
        <title>The genome of the versatile nitrogen fixer Azorhizobium caulinodans ORS571.</title>
        <authorList>
            <person name="Lee KB."/>
            <person name="Backer P.D."/>
            <person name="Aono T."/>
            <person name="Liu CT."/>
            <person name="Suzuki S."/>
            <person name="Suzuki T."/>
            <person name="Kaneko T."/>
            <person name="Yamada M."/>
            <person name="Tabata S."/>
            <person name="Kupfer D.M."/>
            <person name="Najar F.Z."/>
            <person name="Wiley G.B."/>
            <person name="Roe B."/>
            <person name="Binnewies T.T."/>
            <person name="Ussery D.W."/>
            <person name="D'Haeze W."/>
            <person name="Herder J.D."/>
            <person name="Gevers D."/>
            <person name="Vereecke D."/>
            <person name="Holsters M."/>
            <person name="Oyaizu H."/>
        </authorList>
    </citation>
    <scope>NUCLEOTIDE SEQUENCE [LARGE SCALE GENOMIC DNA]</scope>
    <source>
        <strain evidence="18">ATCC 43989 / DSM 5975 / JCM 20966 / LMG 6465 / NBRC 14845 / NCIMB 13405 / ORS 571</strain>
    </source>
</reference>
<dbReference type="eggNOG" id="COG1338">
    <property type="taxonomic scope" value="Bacteria"/>
</dbReference>
<evidence type="ECO:0000313" key="18">
    <source>
        <dbReference type="Proteomes" id="UP000000270"/>
    </source>
</evidence>
<dbReference type="AlphaFoldDB" id="A8IPJ1"/>
<feature type="transmembrane region" description="Helical" evidence="15">
    <location>
        <begin position="265"/>
        <end position="288"/>
    </location>
</feature>